<accession>A0A9D5KB40</accession>
<evidence type="ECO:0000256" key="1">
    <source>
        <dbReference type="ARBA" id="ARBA00010759"/>
    </source>
</evidence>
<organism evidence="3 4">
    <name type="scientific">candidate division WOR-3 bacterium</name>
    <dbReference type="NCBI Taxonomy" id="2052148"/>
    <lineage>
        <taxon>Bacteria</taxon>
        <taxon>Bacteria division WOR-3</taxon>
    </lineage>
</organism>
<feature type="active site" evidence="2">
    <location>
        <position position="131"/>
    </location>
</feature>
<name>A0A9D5KB40_UNCW3</name>
<dbReference type="GO" id="GO:0006412">
    <property type="term" value="P:translation"/>
    <property type="evidence" value="ECO:0007669"/>
    <property type="project" value="UniProtKB-UniRule"/>
</dbReference>
<dbReference type="EC" id="3.5.1.88" evidence="2"/>
<evidence type="ECO:0000313" key="3">
    <source>
        <dbReference type="EMBL" id="MBD3364506.1"/>
    </source>
</evidence>
<dbReference type="PANTHER" id="PTHR10458">
    <property type="entry name" value="PEPTIDE DEFORMYLASE"/>
    <property type="match status" value="1"/>
</dbReference>
<feature type="binding site" evidence="2">
    <location>
        <position position="130"/>
    </location>
    <ligand>
        <name>Fe cation</name>
        <dbReference type="ChEBI" id="CHEBI:24875"/>
    </ligand>
</feature>
<dbReference type="GO" id="GO:0046872">
    <property type="term" value="F:metal ion binding"/>
    <property type="evidence" value="ECO:0007669"/>
    <property type="project" value="UniProtKB-KW"/>
</dbReference>
<dbReference type="PANTHER" id="PTHR10458:SF22">
    <property type="entry name" value="PEPTIDE DEFORMYLASE"/>
    <property type="match status" value="1"/>
</dbReference>
<dbReference type="NCBIfam" id="NF001159">
    <property type="entry name" value="PRK00150.1-3"/>
    <property type="match status" value="1"/>
</dbReference>
<dbReference type="NCBIfam" id="TIGR00079">
    <property type="entry name" value="pept_deformyl"/>
    <property type="match status" value="1"/>
</dbReference>
<feature type="binding site" evidence="2">
    <location>
        <position position="88"/>
    </location>
    <ligand>
        <name>Fe cation</name>
        <dbReference type="ChEBI" id="CHEBI:24875"/>
    </ligand>
</feature>
<keyword evidence="2" id="KW-0408">Iron</keyword>
<comment type="function">
    <text evidence="2">Removes the formyl group from the N-terminal Met of newly synthesized proteins. Requires at least a dipeptide for an efficient rate of reaction. N-terminal L-methionine is a prerequisite for activity but the enzyme has broad specificity at other positions.</text>
</comment>
<proteinExistence type="inferred from homology"/>
<comment type="cofactor">
    <cofactor evidence="2">
        <name>Fe(2+)</name>
        <dbReference type="ChEBI" id="CHEBI:29033"/>
    </cofactor>
    <text evidence="2">Binds 1 Fe(2+) ion.</text>
</comment>
<dbReference type="Pfam" id="PF01327">
    <property type="entry name" value="Pep_deformylase"/>
    <property type="match status" value="1"/>
</dbReference>
<dbReference type="SUPFAM" id="SSF56420">
    <property type="entry name" value="Peptide deformylase"/>
    <property type="match status" value="1"/>
</dbReference>
<evidence type="ECO:0000256" key="2">
    <source>
        <dbReference type="HAMAP-Rule" id="MF_00163"/>
    </source>
</evidence>
<dbReference type="Proteomes" id="UP000630660">
    <property type="component" value="Unassembled WGS sequence"/>
</dbReference>
<dbReference type="EMBL" id="WJKJ01000155">
    <property type="protein sequence ID" value="MBD3364506.1"/>
    <property type="molecule type" value="Genomic_DNA"/>
</dbReference>
<comment type="caution">
    <text evidence="3">The sequence shown here is derived from an EMBL/GenBank/DDBJ whole genome shotgun (WGS) entry which is preliminary data.</text>
</comment>
<dbReference type="AlphaFoldDB" id="A0A9D5KB40"/>
<dbReference type="Gene3D" id="3.90.45.10">
    <property type="entry name" value="Peptide deformylase"/>
    <property type="match status" value="1"/>
</dbReference>
<evidence type="ECO:0000313" key="4">
    <source>
        <dbReference type="Proteomes" id="UP000630660"/>
    </source>
</evidence>
<keyword evidence="2 3" id="KW-0378">Hydrolase</keyword>
<comment type="similarity">
    <text evidence="1 2">Belongs to the polypeptide deformylase family.</text>
</comment>
<dbReference type="InterPro" id="IPR036821">
    <property type="entry name" value="Peptide_deformylase_sf"/>
</dbReference>
<reference evidence="3" key="1">
    <citation type="submission" date="2019-11" db="EMBL/GenBank/DDBJ databases">
        <title>Microbial mats filling the niche in hypersaline microbial mats.</title>
        <authorList>
            <person name="Wong H.L."/>
            <person name="Macleod F.I."/>
            <person name="White R.A. III"/>
            <person name="Burns B.P."/>
        </authorList>
    </citation>
    <scope>NUCLEOTIDE SEQUENCE</scope>
    <source>
        <strain evidence="3">Bin_327</strain>
    </source>
</reference>
<comment type="catalytic activity">
    <reaction evidence="2">
        <text>N-terminal N-formyl-L-methionyl-[peptide] + H2O = N-terminal L-methionyl-[peptide] + formate</text>
        <dbReference type="Rhea" id="RHEA:24420"/>
        <dbReference type="Rhea" id="RHEA-COMP:10639"/>
        <dbReference type="Rhea" id="RHEA-COMP:10640"/>
        <dbReference type="ChEBI" id="CHEBI:15377"/>
        <dbReference type="ChEBI" id="CHEBI:15740"/>
        <dbReference type="ChEBI" id="CHEBI:49298"/>
        <dbReference type="ChEBI" id="CHEBI:64731"/>
        <dbReference type="EC" id="3.5.1.88"/>
    </reaction>
</comment>
<sequence>MSIKTYGEPVLRQKAEPVAGITGEVKKLIEEMKKTMCEAKGVGLAANQIGIPKSFFIAQLAREDEVRAFFNPNLLPLTDETEKTEEGCLSIPGIWVEVPRYLKVRLTARDIEGNPVAVDLEGLPARIVQHEIDHLNGVLIIDRISLAERRRIAKELAELKTSA</sequence>
<dbReference type="InterPro" id="IPR023635">
    <property type="entry name" value="Peptide_deformylase"/>
</dbReference>
<dbReference type="HAMAP" id="MF_00163">
    <property type="entry name" value="Pep_deformylase"/>
    <property type="match status" value="1"/>
</dbReference>
<keyword evidence="2" id="KW-0479">Metal-binding</keyword>
<feature type="binding site" evidence="2">
    <location>
        <position position="134"/>
    </location>
    <ligand>
        <name>Fe cation</name>
        <dbReference type="ChEBI" id="CHEBI:24875"/>
    </ligand>
</feature>
<gene>
    <name evidence="2 3" type="primary">def</name>
    <name evidence="3" type="ORF">GF359_04760</name>
</gene>
<dbReference type="PRINTS" id="PR01576">
    <property type="entry name" value="PDEFORMYLASE"/>
</dbReference>
<dbReference type="GO" id="GO:0042586">
    <property type="term" value="F:peptide deformylase activity"/>
    <property type="evidence" value="ECO:0007669"/>
    <property type="project" value="UniProtKB-UniRule"/>
</dbReference>
<dbReference type="CDD" id="cd00487">
    <property type="entry name" value="Pep_deformylase"/>
    <property type="match status" value="1"/>
</dbReference>
<keyword evidence="2" id="KW-0648">Protein biosynthesis</keyword>
<dbReference type="PIRSF" id="PIRSF004749">
    <property type="entry name" value="Pep_def"/>
    <property type="match status" value="1"/>
</dbReference>
<protein>
    <recommendedName>
        <fullName evidence="2">Peptide deformylase</fullName>
        <shortName evidence="2">PDF</shortName>
        <ecNumber evidence="2">3.5.1.88</ecNumber>
    </recommendedName>
    <alternativeName>
        <fullName evidence="2">Polypeptide deformylase</fullName>
    </alternativeName>
</protein>